<dbReference type="Proteomes" id="UP000236075">
    <property type="component" value="Unassembled WGS sequence"/>
</dbReference>
<protein>
    <submittedName>
        <fullName evidence="1">Uncharacterized protein</fullName>
    </submittedName>
</protein>
<accession>A0AAX0WNA6</accession>
<comment type="caution">
    <text evidence="1">The sequence shown here is derived from an EMBL/GenBank/DDBJ whole genome shotgun (WGS) entry which is preliminary data.</text>
</comment>
<dbReference type="RefSeq" id="WP_102747249.1">
    <property type="nucleotide sequence ID" value="NZ_PJLA01000008.1"/>
</dbReference>
<dbReference type="AlphaFoldDB" id="A0AAX0WNA6"/>
<organism evidence="1 2">
    <name type="scientific">Akkermansia muciniphila</name>
    <dbReference type="NCBI Taxonomy" id="239935"/>
    <lineage>
        <taxon>Bacteria</taxon>
        <taxon>Pseudomonadati</taxon>
        <taxon>Verrucomicrobiota</taxon>
        <taxon>Verrucomicrobiia</taxon>
        <taxon>Verrucomicrobiales</taxon>
        <taxon>Akkermansiaceae</taxon>
        <taxon>Akkermansia</taxon>
    </lineage>
</organism>
<gene>
    <name evidence="1" type="ORF">CXT95_01040</name>
</gene>
<sequence>MMTAAQMEMIANDYAERAFFVSGVEPGVILSDFEDKASQVASGALSYEEAQRAIRETLRQQGYRPPATGQGGIQDLSSWVRIQVVMETNAAMAHGYRNWYDWTQDEDTAVFKFYRSQGREDPRYWAERWNRARAGLEEEATEAVSSGFIRGETVGYALAASDIWIRLSRFGTPYPPFDYLSGMNIAPVGAEEARAAGLDVSRVRPAPASFNATLESNAKGVTESNRNKIRRILKDAVRVKTGNDGNTTFAYTDPNGTRPYTDAELADVLSGDFPEEIPLRQSQAFRLAAAGGAVAGTLAALYLDRLLDRLFSEPEGVWYARPADVAAASSRQYIPVSPKEEGEFTWRLNSGHVKKVEDVAGALRVELPTPYVLPSKWL</sequence>
<name>A0AAX0WNA6_9BACT</name>
<reference evidence="1 2" key="1">
    <citation type="journal article" date="2017" name="BMC Genomics">
        <title>Genome sequencing of 39 Akkermansia muciniphila isolates reveals its population structure, genomic and functional diverisity, and global distribution in mammalian gut microbiotas.</title>
        <authorList>
            <person name="Guo X."/>
            <person name="Li S."/>
            <person name="Zhang J."/>
            <person name="Wu F."/>
            <person name="Li X."/>
            <person name="Wu D."/>
            <person name="Zhang M."/>
            <person name="Ou Z."/>
            <person name="Jie Z."/>
            <person name="Yan Q."/>
            <person name="Li P."/>
            <person name="Yi J."/>
            <person name="Peng Y."/>
        </authorList>
    </citation>
    <scope>NUCLEOTIDE SEQUENCE [LARGE SCALE GENOMIC DNA]</scope>
    <source>
        <strain evidence="1 2">GP28</strain>
    </source>
</reference>
<dbReference type="EMBL" id="PJLB01000004">
    <property type="protein sequence ID" value="PND05039.1"/>
    <property type="molecule type" value="Genomic_DNA"/>
</dbReference>
<proteinExistence type="predicted"/>
<evidence type="ECO:0000313" key="2">
    <source>
        <dbReference type="Proteomes" id="UP000236075"/>
    </source>
</evidence>
<evidence type="ECO:0000313" key="1">
    <source>
        <dbReference type="EMBL" id="PND05039.1"/>
    </source>
</evidence>